<dbReference type="Proteomes" id="UP000799291">
    <property type="component" value="Unassembled WGS sequence"/>
</dbReference>
<feature type="compositionally biased region" description="Polar residues" evidence="2">
    <location>
        <begin position="39"/>
        <end position="56"/>
    </location>
</feature>
<protein>
    <recommendedName>
        <fullName evidence="4">DUF6594 domain-containing protein</fullName>
    </recommendedName>
</protein>
<dbReference type="OrthoDB" id="3533814at2759"/>
<dbReference type="InterPro" id="IPR046529">
    <property type="entry name" value="DUF6594"/>
</dbReference>
<reference evidence="5" key="1">
    <citation type="journal article" date="2020" name="Stud. Mycol.">
        <title>101 Dothideomycetes genomes: a test case for predicting lifestyles and emergence of pathogens.</title>
        <authorList>
            <person name="Haridas S."/>
            <person name="Albert R."/>
            <person name="Binder M."/>
            <person name="Bloem J."/>
            <person name="Labutti K."/>
            <person name="Salamov A."/>
            <person name="Andreopoulos B."/>
            <person name="Baker S."/>
            <person name="Barry K."/>
            <person name="Bills G."/>
            <person name="Bluhm B."/>
            <person name="Cannon C."/>
            <person name="Castanera R."/>
            <person name="Culley D."/>
            <person name="Daum C."/>
            <person name="Ezra D."/>
            <person name="Gonzalez J."/>
            <person name="Henrissat B."/>
            <person name="Kuo A."/>
            <person name="Liang C."/>
            <person name="Lipzen A."/>
            <person name="Lutzoni F."/>
            <person name="Magnuson J."/>
            <person name="Mondo S."/>
            <person name="Nolan M."/>
            <person name="Ohm R."/>
            <person name="Pangilinan J."/>
            <person name="Park H.-J."/>
            <person name="Ramirez L."/>
            <person name="Alfaro M."/>
            <person name="Sun H."/>
            <person name="Tritt A."/>
            <person name="Yoshinaga Y."/>
            <person name="Zwiers L.-H."/>
            <person name="Turgeon B."/>
            <person name="Goodwin S."/>
            <person name="Spatafora J."/>
            <person name="Crous P."/>
            <person name="Grigoriev I."/>
        </authorList>
    </citation>
    <scope>NUCLEOTIDE SEQUENCE</scope>
    <source>
        <strain evidence="5">CBS 122367</strain>
    </source>
</reference>
<sequence length="374" mass="42137">MDGLLEKAAEMELGQAGYPVTPSLPSVDGNSEGRLSASEPDSSTKPLQPNHSPPRTLSSLSRFWARLRSITNRLGRWVSHSQEGKMKPVVRQLGSCPRGYPGLAAFLDSDECFSVYRRFGFLQSRLLLDKQDKLRELEEALDKLDKREEKASSKRPMTMDLPKQEIEPRQKLLATIEEQFTLYANLLDTASKMMALSRPSEADYTSVQNYMQGHEPLLEAEASWVDKQEDLVTLRAGREHAWLDSGIDKMLKWFHCDMMESIFGDEQTRQKSSGDEVYYSRQRINNFANTIITFMVLILLVVPIYVLYHLINDADNANGKVYAICMGILIISTLAFSAVLCLFTRAKRHEILAAAAAYCAVLVVFFGNVGPARK</sequence>
<evidence type="ECO:0000256" key="1">
    <source>
        <dbReference type="SAM" id="Coils"/>
    </source>
</evidence>
<feature type="transmembrane region" description="Helical" evidence="3">
    <location>
        <begin position="287"/>
        <end position="308"/>
    </location>
</feature>
<keyword evidence="3" id="KW-1133">Transmembrane helix</keyword>
<dbReference type="PANTHER" id="PTHR34502">
    <property type="entry name" value="DUF6594 DOMAIN-CONTAINING PROTEIN-RELATED"/>
    <property type="match status" value="1"/>
</dbReference>
<dbReference type="PANTHER" id="PTHR34502:SF3">
    <property type="entry name" value="DUF6594 DOMAIN-CONTAINING PROTEIN"/>
    <property type="match status" value="1"/>
</dbReference>
<dbReference type="AlphaFoldDB" id="A0A6G1IXX4"/>
<evidence type="ECO:0000259" key="4">
    <source>
        <dbReference type="Pfam" id="PF20237"/>
    </source>
</evidence>
<proteinExistence type="predicted"/>
<gene>
    <name evidence="5" type="ORF">K458DRAFT_369079</name>
</gene>
<feature type="region of interest" description="Disordered" evidence="2">
    <location>
        <begin position="1"/>
        <end position="56"/>
    </location>
</feature>
<dbReference type="EMBL" id="MU005585">
    <property type="protein sequence ID" value="KAF2682955.1"/>
    <property type="molecule type" value="Genomic_DNA"/>
</dbReference>
<evidence type="ECO:0000256" key="3">
    <source>
        <dbReference type="SAM" id="Phobius"/>
    </source>
</evidence>
<feature type="coiled-coil region" evidence="1">
    <location>
        <begin position="127"/>
        <end position="154"/>
    </location>
</feature>
<evidence type="ECO:0000313" key="5">
    <source>
        <dbReference type="EMBL" id="KAF2682955.1"/>
    </source>
</evidence>
<keyword evidence="3" id="KW-0812">Transmembrane</keyword>
<feature type="compositionally biased region" description="Basic and acidic residues" evidence="2">
    <location>
        <begin position="1"/>
        <end position="10"/>
    </location>
</feature>
<feature type="transmembrane region" description="Helical" evidence="3">
    <location>
        <begin position="320"/>
        <end position="344"/>
    </location>
</feature>
<feature type="domain" description="DUF6594" evidence="4">
    <location>
        <begin position="100"/>
        <end position="363"/>
    </location>
</feature>
<organism evidence="5 6">
    <name type="scientific">Lentithecium fluviatile CBS 122367</name>
    <dbReference type="NCBI Taxonomy" id="1168545"/>
    <lineage>
        <taxon>Eukaryota</taxon>
        <taxon>Fungi</taxon>
        <taxon>Dikarya</taxon>
        <taxon>Ascomycota</taxon>
        <taxon>Pezizomycotina</taxon>
        <taxon>Dothideomycetes</taxon>
        <taxon>Pleosporomycetidae</taxon>
        <taxon>Pleosporales</taxon>
        <taxon>Massarineae</taxon>
        <taxon>Lentitheciaceae</taxon>
        <taxon>Lentithecium</taxon>
    </lineage>
</organism>
<dbReference type="Pfam" id="PF20237">
    <property type="entry name" value="DUF6594"/>
    <property type="match status" value="1"/>
</dbReference>
<evidence type="ECO:0000256" key="2">
    <source>
        <dbReference type="SAM" id="MobiDB-lite"/>
    </source>
</evidence>
<feature type="transmembrane region" description="Helical" evidence="3">
    <location>
        <begin position="351"/>
        <end position="369"/>
    </location>
</feature>
<keyword evidence="3" id="KW-0472">Membrane</keyword>
<keyword evidence="1" id="KW-0175">Coiled coil</keyword>
<accession>A0A6G1IXX4</accession>
<evidence type="ECO:0000313" key="6">
    <source>
        <dbReference type="Proteomes" id="UP000799291"/>
    </source>
</evidence>
<keyword evidence="6" id="KW-1185">Reference proteome</keyword>
<name>A0A6G1IXX4_9PLEO</name>